<feature type="compositionally biased region" description="Basic and acidic residues" evidence="1">
    <location>
        <begin position="76"/>
        <end position="102"/>
    </location>
</feature>
<dbReference type="STRING" id="656914.SAMN00017405_0259"/>
<dbReference type="EMBL" id="FWWT01000022">
    <property type="protein sequence ID" value="SMB94714.1"/>
    <property type="molecule type" value="Genomic_DNA"/>
</dbReference>
<organism evidence="3 4">
    <name type="scientific">Desulfonispora thiosulfatigenes DSM 11270</name>
    <dbReference type="NCBI Taxonomy" id="656914"/>
    <lineage>
        <taxon>Bacteria</taxon>
        <taxon>Bacillati</taxon>
        <taxon>Bacillota</taxon>
        <taxon>Clostridia</taxon>
        <taxon>Eubacteriales</taxon>
        <taxon>Peptococcaceae</taxon>
        <taxon>Desulfonispora</taxon>
    </lineage>
</organism>
<sequence length="102" mass="11458">MELLVVIVILGLLASLTMWNLGDKVEVAKEAKAKADIKIIETAVELYKMDEGKYPDSLDKLKSKYLKSIPNDPWDNDYKLGKDGTVEASKTENSEDPKKDKE</sequence>
<dbReference type="AlphaFoldDB" id="A0A1W1VP65"/>
<evidence type="ECO:0000313" key="3">
    <source>
        <dbReference type="EMBL" id="SMB94714.1"/>
    </source>
</evidence>
<name>A0A1W1VP65_DESTI</name>
<evidence type="ECO:0000259" key="2">
    <source>
        <dbReference type="Pfam" id="PF08334"/>
    </source>
</evidence>
<accession>A0A1W1VP65</accession>
<dbReference type="InterPro" id="IPR045584">
    <property type="entry name" value="Pilin-like"/>
</dbReference>
<dbReference type="Gene3D" id="3.30.700.10">
    <property type="entry name" value="Glycoprotein, Type 4 Pilin"/>
    <property type="match status" value="1"/>
</dbReference>
<gene>
    <name evidence="3" type="ORF">SAMN00017405_0259</name>
</gene>
<feature type="region of interest" description="Disordered" evidence="1">
    <location>
        <begin position="72"/>
        <end position="102"/>
    </location>
</feature>
<proteinExistence type="predicted"/>
<protein>
    <submittedName>
        <fullName evidence="3">Type II secretion system protein G (GspG)</fullName>
    </submittedName>
</protein>
<evidence type="ECO:0000256" key="1">
    <source>
        <dbReference type="SAM" id="MobiDB-lite"/>
    </source>
</evidence>
<dbReference type="Pfam" id="PF08334">
    <property type="entry name" value="T2SSG"/>
    <property type="match status" value="1"/>
</dbReference>
<dbReference type="InterPro" id="IPR013545">
    <property type="entry name" value="T2SS_protein-GspG_C"/>
</dbReference>
<reference evidence="3 4" key="1">
    <citation type="submission" date="2017-04" db="EMBL/GenBank/DDBJ databases">
        <authorList>
            <person name="Afonso C.L."/>
            <person name="Miller P.J."/>
            <person name="Scott M.A."/>
            <person name="Spackman E."/>
            <person name="Goraichik I."/>
            <person name="Dimitrov K.M."/>
            <person name="Suarez D.L."/>
            <person name="Swayne D.E."/>
        </authorList>
    </citation>
    <scope>NUCLEOTIDE SEQUENCE [LARGE SCALE GENOMIC DNA]</scope>
    <source>
        <strain evidence="3 4">DSM 11270</strain>
    </source>
</reference>
<keyword evidence="4" id="KW-1185">Reference proteome</keyword>
<feature type="domain" description="Type II secretion system protein GspG C-terminal" evidence="2">
    <location>
        <begin position="23"/>
        <end position="86"/>
    </location>
</feature>
<dbReference type="SUPFAM" id="SSF54523">
    <property type="entry name" value="Pili subunits"/>
    <property type="match status" value="1"/>
</dbReference>
<evidence type="ECO:0000313" key="4">
    <source>
        <dbReference type="Proteomes" id="UP000192731"/>
    </source>
</evidence>
<dbReference type="Proteomes" id="UP000192731">
    <property type="component" value="Unassembled WGS sequence"/>
</dbReference>